<dbReference type="SUPFAM" id="SSF82679">
    <property type="entry name" value="N-utilization substance G protein NusG, N-terminal domain"/>
    <property type="match status" value="1"/>
</dbReference>
<dbReference type="EMBL" id="FNHB01000003">
    <property type="protein sequence ID" value="SDM31149.1"/>
    <property type="molecule type" value="Genomic_DNA"/>
</dbReference>
<keyword evidence="1" id="KW-0804">Transcription</keyword>
<dbReference type="STRING" id="146817.SAMN04488502_103228"/>
<dbReference type="AlphaFoldDB" id="A0A1G9S6L4"/>
<dbReference type="InterPro" id="IPR006645">
    <property type="entry name" value="NGN-like_dom"/>
</dbReference>
<evidence type="ECO:0000313" key="4">
    <source>
        <dbReference type="Proteomes" id="UP000214880"/>
    </source>
</evidence>
<evidence type="ECO:0000256" key="1">
    <source>
        <dbReference type="ARBA" id="ARBA00023163"/>
    </source>
</evidence>
<accession>A0A1G9S6L4</accession>
<dbReference type="RefSeq" id="WP_092071910.1">
    <property type="nucleotide sequence ID" value="NZ_FNHB01000003.1"/>
</dbReference>
<name>A0A1G9S6L4_9FIRM</name>
<dbReference type="OrthoDB" id="1681764at2"/>
<reference evidence="3 4" key="1">
    <citation type="submission" date="2016-10" db="EMBL/GenBank/DDBJ databases">
        <authorList>
            <person name="de Groot N.N."/>
        </authorList>
    </citation>
    <scope>NUCLEOTIDE SEQUENCE [LARGE SCALE GENOMIC DNA]</scope>
    <source>
        <strain evidence="3 4">DSM 1736</strain>
    </source>
</reference>
<sequence length="180" mass="20923">MKEWYVLHITCGKEKIIQLICRKLNPSCEIINPKKKIPWRKKGRVITLIRPLFEGYLFVSTTNENIKEFHYLLQKHRMNIGWLVYSAGSLLPISSQEKQLIQTLMDNEGIVGISRVKQTNNQIEIINGPLLGFEKMIKNYSRREQRITVEIPLLQEKKQIKLGAILIGSNGKMLNTTKYD</sequence>
<gene>
    <name evidence="3" type="ORF">SAMN04488502_103228</name>
</gene>
<dbReference type="Proteomes" id="UP000214880">
    <property type="component" value="Unassembled WGS sequence"/>
</dbReference>
<dbReference type="GO" id="GO:0006354">
    <property type="term" value="P:DNA-templated transcription elongation"/>
    <property type="evidence" value="ECO:0007669"/>
    <property type="project" value="InterPro"/>
</dbReference>
<dbReference type="CDD" id="cd08000">
    <property type="entry name" value="NGN"/>
    <property type="match status" value="1"/>
</dbReference>
<keyword evidence="4" id="KW-1185">Reference proteome</keyword>
<dbReference type="Pfam" id="PF02357">
    <property type="entry name" value="NusG"/>
    <property type="match status" value="1"/>
</dbReference>
<evidence type="ECO:0000259" key="2">
    <source>
        <dbReference type="Pfam" id="PF02357"/>
    </source>
</evidence>
<feature type="domain" description="NusG-like N-terminal" evidence="2">
    <location>
        <begin position="2"/>
        <end position="98"/>
    </location>
</feature>
<evidence type="ECO:0000313" key="3">
    <source>
        <dbReference type="EMBL" id="SDM31149.1"/>
    </source>
</evidence>
<dbReference type="Gene3D" id="3.30.70.940">
    <property type="entry name" value="NusG, N-terminal domain"/>
    <property type="match status" value="1"/>
</dbReference>
<proteinExistence type="predicted"/>
<dbReference type="InterPro" id="IPR036735">
    <property type="entry name" value="NGN_dom_sf"/>
</dbReference>
<protein>
    <submittedName>
        <fullName evidence="3">Transcriptional antiterminator NusG</fullName>
    </submittedName>
</protein>
<organism evidence="3 4">
    <name type="scientific">Dendrosporobacter quercicolus</name>
    <dbReference type="NCBI Taxonomy" id="146817"/>
    <lineage>
        <taxon>Bacteria</taxon>
        <taxon>Bacillati</taxon>
        <taxon>Bacillota</taxon>
        <taxon>Negativicutes</taxon>
        <taxon>Selenomonadales</taxon>
        <taxon>Sporomusaceae</taxon>
        <taxon>Dendrosporobacter</taxon>
    </lineage>
</organism>